<gene>
    <name evidence="1" type="ORF">LTS18_012223</name>
</gene>
<protein>
    <submittedName>
        <fullName evidence="1">Uncharacterized protein</fullName>
    </submittedName>
</protein>
<proteinExistence type="predicted"/>
<dbReference type="Proteomes" id="UP001186974">
    <property type="component" value="Unassembled WGS sequence"/>
</dbReference>
<name>A0ACC3D9C1_9PEZI</name>
<accession>A0ACC3D9C1</accession>
<organism evidence="1 2">
    <name type="scientific">Coniosporium uncinatum</name>
    <dbReference type="NCBI Taxonomy" id="93489"/>
    <lineage>
        <taxon>Eukaryota</taxon>
        <taxon>Fungi</taxon>
        <taxon>Dikarya</taxon>
        <taxon>Ascomycota</taxon>
        <taxon>Pezizomycotina</taxon>
        <taxon>Dothideomycetes</taxon>
        <taxon>Dothideomycetes incertae sedis</taxon>
        <taxon>Coniosporium</taxon>
    </lineage>
</organism>
<comment type="caution">
    <text evidence="1">The sequence shown here is derived from an EMBL/GenBank/DDBJ whole genome shotgun (WGS) entry which is preliminary data.</text>
</comment>
<reference evidence="1" key="1">
    <citation type="submission" date="2024-09" db="EMBL/GenBank/DDBJ databases">
        <title>Black Yeasts Isolated from many extreme environments.</title>
        <authorList>
            <person name="Coleine C."/>
            <person name="Stajich J.E."/>
            <person name="Selbmann L."/>
        </authorList>
    </citation>
    <scope>NUCLEOTIDE SEQUENCE</scope>
    <source>
        <strain evidence="1">CCFEE 5737</strain>
    </source>
</reference>
<dbReference type="EMBL" id="JAWDJW010006696">
    <property type="protein sequence ID" value="KAK3063853.1"/>
    <property type="molecule type" value="Genomic_DNA"/>
</dbReference>
<evidence type="ECO:0000313" key="1">
    <source>
        <dbReference type="EMBL" id="KAK3063853.1"/>
    </source>
</evidence>
<evidence type="ECO:0000313" key="2">
    <source>
        <dbReference type="Proteomes" id="UP001186974"/>
    </source>
</evidence>
<keyword evidence="2" id="KW-1185">Reference proteome</keyword>
<sequence>MALTPSPTKATLTKRSYPRQSHDVNMPVDPTDDASNGPSLSKATPRRPAERVHILPRPQLPSLAGTPPKDVQPARPVSIQALKAGEECLDDVDDDETQGYSKVAEYDAQGELVYLHASVGRIDDRVRPQNLGAEIMQAMKRAVARARMVDAKFKLLEEEALSKLSLHSIPVKECGALDVEVPDSVIAKAIALYGSDQLLDVTTRADKDSSAYPEKTWGVAMVVGRHPNSRVEPRDLRKEGSVCHDWVYVKGETGKGKVEAMKKLVEKVEMLLQERLLQLDCGQVVR</sequence>